<protein>
    <submittedName>
        <fullName evidence="2">Uncharacterized protein</fullName>
    </submittedName>
</protein>
<keyword evidence="3" id="KW-1185">Reference proteome</keyword>
<reference evidence="2" key="2">
    <citation type="submission" date="2017-10" db="EMBL/GenBank/DDBJ databases">
        <title>Ladona fulva Genome sequencing and assembly.</title>
        <authorList>
            <person name="Murali S."/>
            <person name="Richards S."/>
            <person name="Bandaranaike D."/>
            <person name="Bellair M."/>
            <person name="Blankenburg K."/>
            <person name="Chao H."/>
            <person name="Dinh H."/>
            <person name="Doddapaneni H."/>
            <person name="Dugan-Rocha S."/>
            <person name="Elkadiri S."/>
            <person name="Gnanaolivu R."/>
            <person name="Hernandez B."/>
            <person name="Skinner E."/>
            <person name="Javaid M."/>
            <person name="Lee S."/>
            <person name="Li M."/>
            <person name="Ming W."/>
            <person name="Munidasa M."/>
            <person name="Muniz J."/>
            <person name="Nguyen L."/>
            <person name="Hughes D."/>
            <person name="Osuji N."/>
            <person name="Pu L.-L."/>
            <person name="Puazo M."/>
            <person name="Qu C."/>
            <person name="Quiroz J."/>
            <person name="Raj R."/>
            <person name="Weissenberger G."/>
            <person name="Xin Y."/>
            <person name="Zou X."/>
            <person name="Han Y."/>
            <person name="Worley K."/>
            <person name="Muzny D."/>
            <person name="Gibbs R."/>
        </authorList>
    </citation>
    <scope>NUCLEOTIDE SEQUENCE</scope>
    <source>
        <strain evidence="2">Sampled in the wild</strain>
    </source>
</reference>
<evidence type="ECO:0000256" key="1">
    <source>
        <dbReference type="ARBA" id="ARBA00022737"/>
    </source>
</evidence>
<dbReference type="CDD" id="cd00176">
    <property type="entry name" value="SPEC"/>
    <property type="match status" value="2"/>
</dbReference>
<gene>
    <name evidence="2" type="ORF">J437_LFUL016671</name>
</gene>
<dbReference type="GO" id="GO:0005737">
    <property type="term" value="C:cytoplasm"/>
    <property type="evidence" value="ECO:0007669"/>
    <property type="project" value="UniProtKB-ARBA"/>
</dbReference>
<dbReference type="OrthoDB" id="6018565at2759"/>
<reference evidence="2" key="1">
    <citation type="submission" date="2013-04" db="EMBL/GenBank/DDBJ databases">
        <authorList>
            <person name="Qu J."/>
            <person name="Murali S.C."/>
            <person name="Bandaranaike D."/>
            <person name="Bellair M."/>
            <person name="Blankenburg K."/>
            <person name="Chao H."/>
            <person name="Dinh H."/>
            <person name="Doddapaneni H."/>
            <person name="Downs B."/>
            <person name="Dugan-Rocha S."/>
            <person name="Elkadiri S."/>
            <person name="Gnanaolivu R.D."/>
            <person name="Hernandez B."/>
            <person name="Javaid M."/>
            <person name="Jayaseelan J.C."/>
            <person name="Lee S."/>
            <person name="Li M."/>
            <person name="Ming W."/>
            <person name="Munidasa M."/>
            <person name="Muniz J."/>
            <person name="Nguyen L."/>
            <person name="Ongeri F."/>
            <person name="Osuji N."/>
            <person name="Pu L.-L."/>
            <person name="Puazo M."/>
            <person name="Qu C."/>
            <person name="Quiroz J."/>
            <person name="Raj R."/>
            <person name="Weissenberger G."/>
            <person name="Xin Y."/>
            <person name="Zou X."/>
            <person name="Han Y."/>
            <person name="Richards S."/>
            <person name="Worley K."/>
            <person name="Muzny D."/>
            <person name="Gibbs R."/>
        </authorList>
    </citation>
    <scope>NUCLEOTIDE SEQUENCE</scope>
    <source>
        <strain evidence="2">Sampled in the wild</strain>
    </source>
</reference>
<keyword evidence="1" id="KW-0677">Repeat</keyword>
<accession>A0A8K0KSZ9</accession>
<evidence type="ECO:0000313" key="2">
    <source>
        <dbReference type="EMBL" id="KAG8237733.1"/>
    </source>
</evidence>
<evidence type="ECO:0000313" key="3">
    <source>
        <dbReference type="Proteomes" id="UP000792457"/>
    </source>
</evidence>
<dbReference type="EMBL" id="KZ309219">
    <property type="protein sequence ID" value="KAG8237733.1"/>
    <property type="molecule type" value="Genomic_DNA"/>
</dbReference>
<organism evidence="2 3">
    <name type="scientific">Ladona fulva</name>
    <name type="common">Scarce chaser dragonfly</name>
    <name type="synonym">Libellula fulva</name>
    <dbReference type="NCBI Taxonomy" id="123851"/>
    <lineage>
        <taxon>Eukaryota</taxon>
        <taxon>Metazoa</taxon>
        <taxon>Ecdysozoa</taxon>
        <taxon>Arthropoda</taxon>
        <taxon>Hexapoda</taxon>
        <taxon>Insecta</taxon>
        <taxon>Pterygota</taxon>
        <taxon>Palaeoptera</taxon>
        <taxon>Odonata</taxon>
        <taxon>Epiprocta</taxon>
        <taxon>Anisoptera</taxon>
        <taxon>Libelluloidea</taxon>
        <taxon>Libellulidae</taxon>
        <taxon>Ladona</taxon>
    </lineage>
</organism>
<dbReference type="InterPro" id="IPR018159">
    <property type="entry name" value="Spectrin/alpha-actinin"/>
</dbReference>
<dbReference type="SMART" id="SM00150">
    <property type="entry name" value="SPEC"/>
    <property type="match status" value="4"/>
</dbReference>
<dbReference type="Pfam" id="PF00435">
    <property type="entry name" value="Spectrin"/>
    <property type="match status" value="4"/>
</dbReference>
<name>A0A8K0KSZ9_LADFU</name>
<sequence length="545" mass="61605">MRGQNMVHDGHYASSRIDAVSKGLQERVGHVRDIASVRRLRLQDAIESQMARETVAAFKRAQHFMADELKERVDMIAKRYEALREPLQIRRSNLEEALQLQQYLRDVEDEIRWLEEKEGRAASTDLGNSLTAYYAEASEAEAWILERQPLLTSSDLGQDEDSAAALIRRLDAADRELGTFQVSLGKLADAANGLKQRGHFDAENVSKKQSEVESAFMDLKKMTETRRKRLEESLCLFRFLREADDAIEWVNDQTSIAASEDYGQDVEHVEILTAEFEAFATTLGLLTSTPAGISPNVTPSSTNQGLSGGIGGDARINSVLEAGAVLLEEAHPESELIQLKMEETRQVWEDLKELAHARSEALAGAKQVHLFDRTVDETIGWIQEKENELLAEDYGQDMETIQALSRKHQAFESDLEAVREKVVTLVEEAHRLGSLFPDAKEHIDSKKEEAVESWNELEANAAERKDKLGQRERLQAYFYEAWINDMLAKVTAPDLARDVPGAEALVNRHNEYKSEIETRTDAFEKFYSTGNSLILQLFFKFIPFT</sequence>
<dbReference type="PANTHER" id="PTHR11915">
    <property type="entry name" value="SPECTRIN/FILAMIN RELATED CYTOSKELETAL PROTEIN"/>
    <property type="match status" value="1"/>
</dbReference>
<dbReference type="SUPFAM" id="SSF46966">
    <property type="entry name" value="Spectrin repeat"/>
    <property type="match status" value="5"/>
</dbReference>
<dbReference type="InterPro" id="IPR002017">
    <property type="entry name" value="Spectrin_repeat"/>
</dbReference>
<proteinExistence type="predicted"/>
<comment type="caution">
    <text evidence="2">The sequence shown here is derived from an EMBL/GenBank/DDBJ whole genome shotgun (WGS) entry which is preliminary data.</text>
</comment>
<dbReference type="Gene3D" id="1.20.58.60">
    <property type="match status" value="4"/>
</dbReference>
<dbReference type="AlphaFoldDB" id="A0A8K0KSZ9"/>
<dbReference type="Proteomes" id="UP000792457">
    <property type="component" value="Unassembled WGS sequence"/>
</dbReference>